<feature type="chain" id="PRO_5038491737" evidence="2">
    <location>
        <begin position="29"/>
        <end position="1061"/>
    </location>
</feature>
<dbReference type="PROSITE" id="PS51841">
    <property type="entry name" value="LTD"/>
    <property type="match status" value="2"/>
</dbReference>
<protein>
    <submittedName>
        <fullName evidence="4">Lamin tail domain-containing protein</fullName>
    </submittedName>
</protein>
<evidence type="ECO:0000313" key="5">
    <source>
        <dbReference type="Proteomes" id="UP000565468"/>
    </source>
</evidence>
<evidence type="ECO:0000256" key="1">
    <source>
        <dbReference type="SAM" id="MobiDB-lite"/>
    </source>
</evidence>
<feature type="region of interest" description="Disordered" evidence="1">
    <location>
        <begin position="975"/>
        <end position="1000"/>
    </location>
</feature>
<gene>
    <name evidence="4" type="ORF">HII30_12335</name>
</gene>
<feature type="signal peptide" evidence="2">
    <location>
        <begin position="1"/>
        <end position="28"/>
    </location>
</feature>
<reference evidence="4 5" key="1">
    <citation type="submission" date="2020-04" db="EMBL/GenBank/DDBJ databases">
        <title>Paenibacillus algicola sp. nov., a novel marine bacterium producing alginate lyase.</title>
        <authorList>
            <person name="Huang H."/>
        </authorList>
    </citation>
    <scope>NUCLEOTIDE SEQUENCE [LARGE SCALE GENOMIC DNA]</scope>
    <source>
        <strain evidence="4 5">L7-75</strain>
    </source>
</reference>
<comment type="caution">
    <text evidence="4">The sequence shown here is derived from an EMBL/GenBank/DDBJ whole genome shotgun (WGS) entry which is preliminary data.</text>
</comment>
<organism evidence="4 5">
    <name type="scientific">Paenibacillus lemnae</name>
    <dbReference type="NCBI Taxonomy" id="1330551"/>
    <lineage>
        <taxon>Bacteria</taxon>
        <taxon>Bacillati</taxon>
        <taxon>Bacillota</taxon>
        <taxon>Bacilli</taxon>
        <taxon>Bacillales</taxon>
        <taxon>Paenibacillaceae</taxon>
        <taxon>Paenibacillus</taxon>
    </lineage>
</organism>
<feature type="compositionally biased region" description="Polar residues" evidence="1">
    <location>
        <begin position="986"/>
        <end position="996"/>
    </location>
</feature>
<name>A0A848M8M6_PAELE</name>
<feature type="compositionally biased region" description="Polar residues" evidence="1">
    <location>
        <begin position="1051"/>
        <end position="1061"/>
    </location>
</feature>
<keyword evidence="5" id="KW-1185">Reference proteome</keyword>
<evidence type="ECO:0000256" key="2">
    <source>
        <dbReference type="SAM" id="SignalP"/>
    </source>
</evidence>
<dbReference type="AlphaFoldDB" id="A0A848M8M6"/>
<sequence>MNKTIIKRWGSVLTAGSLLMGLAAPAGYASPIQDAEIIHTTDIMESHENLEGVLSVTEAAYSPAAGNPVDIQALNSSGPPLLITELVPDSTNVPGYSPATDAYEFVEIYNNSAQDINWNDYELVYHGSVWNVPGSENVVIPAGQAIVLWVMNIANTEMSVEQFNLNYSTSLAEGVNLFRVEGGGGMSNSAERKLEIKDGSGQVIVSAAYQNDEQTKPDKGIFYSLPVTGSTEMVMMEGAGTQSATPGQIQPDQIAVPEEESPVSFVLNHDPLTAVDLNQDVEFKASINPSQPGGAVPDQVTVTLQYKTPSQSRYTVQSMNLKDGSYSAVLKGSVLEESSLEYRITAKDSTQTLQTDWMSVQVSNFPEFDSQQVPPLLVTELVPNSKNVGGADGYEFIEVFNNSDRDLNYSNYKMYYRYPDKGASGDVIWSPSKEDLVIPSRESVVFWIINDKNRSLTAADFNTYYSTSLQEDVQLFRMESAGMANSGRRALVLKTNTGREISGAYYDADTQYEDGKTETKEDTGLQYKYPVNGTERMIKISSGSMFPTPGQWSAEQVPAQPVHIENDDVAPIIEDRTGVTESDQGQGFKIRGWAQDDKQVASVTLYMRSDVQQEYTPYRLLEDYGDRHFHHEVTSADLIGKKYLEYYYVVSDGFNETQSPNYRVDITGGADRSDLRLNVSERQLLSGNVVVKGTAEHASPDQVVLRIDGKDITAGTAKALENDAYFAFEAKNVDYYFKNAITMGPEELKDETILYTFLDPIPSYKTLSYPIDASRLVEGEDNTIYIRAGSKSGPFDERVEENKDDFEIRNIRLILANGTVLQDPAYARVDQEIKMGDSAGKHESIGFKFNIPTDQFISKAYTWDTTQVEDGEHEITAVSGELTKSVEVTVDNTAPVITPSIEEGKLYRGPFTLDAEVTDVHAGVKEVTAELNGKKIQLPMDTSSSQLDGGSQELAITAIDNAGNKAEKTVRFEVPAENPDKPELVSPQNGQTQSGRNAELKVRVEDPSGDSMKVSFYRGFLHDAARPEMFKGFQNASDTEPPREEAPAGEQSFTAEDYQSI</sequence>
<accession>A0A848M8M6</accession>
<evidence type="ECO:0000259" key="3">
    <source>
        <dbReference type="PROSITE" id="PS51841"/>
    </source>
</evidence>
<dbReference type="RefSeq" id="WP_169505342.1">
    <property type="nucleotide sequence ID" value="NZ_JABBPN010000010.1"/>
</dbReference>
<feature type="domain" description="LTD" evidence="3">
    <location>
        <begin position="364"/>
        <end position="510"/>
    </location>
</feature>
<feature type="region of interest" description="Disordered" evidence="1">
    <location>
        <begin position="1029"/>
        <end position="1061"/>
    </location>
</feature>
<proteinExistence type="predicted"/>
<evidence type="ECO:0000313" key="4">
    <source>
        <dbReference type="EMBL" id="NMO96561.1"/>
    </source>
</evidence>
<dbReference type="InterPro" id="IPR001322">
    <property type="entry name" value="Lamin_tail_dom"/>
</dbReference>
<dbReference type="Proteomes" id="UP000565468">
    <property type="component" value="Unassembled WGS sequence"/>
</dbReference>
<dbReference type="EMBL" id="JABBPN010000010">
    <property type="protein sequence ID" value="NMO96561.1"/>
    <property type="molecule type" value="Genomic_DNA"/>
</dbReference>
<dbReference type="Pfam" id="PF00932">
    <property type="entry name" value="LTD"/>
    <property type="match status" value="1"/>
</dbReference>
<keyword evidence="2" id="KW-0732">Signal</keyword>
<feature type="domain" description="LTD" evidence="3">
    <location>
        <begin position="65"/>
        <end position="207"/>
    </location>
</feature>